<accession>S9TGZ1</accession>
<organism evidence="4 5">
    <name type="scientific">Strigomonas culicis</name>
    <dbReference type="NCBI Taxonomy" id="28005"/>
    <lineage>
        <taxon>Eukaryota</taxon>
        <taxon>Discoba</taxon>
        <taxon>Euglenozoa</taxon>
        <taxon>Kinetoplastea</taxon>
        <taxon>Metakinetoplastina</taxon>
        <taxon>Trypanosomatida</taxon>
        <taxon>Trypanosomatidae</taxon>
        <taxon>Strigomonadinae</taxon>
        <taxon>Strigomonas</taxon>
    </lineage>
</organism>
<reference evidence="4 5" key="1">
    <citation type="journal article" date="2013" name="PLoS ONE">
        <title>Predicting the Proteins of Angomonas deanei, Strigomonas culicis and Their Respective Endosymbionts Reveals New Aspects of the Trypanosomatidae Family.</title>
        <authorList>
            <person name="Motta M.C."/>
            <person name="Martins A.C."/>
            <person name="de Souza S.S."/>
            <person name="Catta-Preta C.M."/>
            <person name="Silva R."/>
            <person name="Klein C.C."/>
            <person name="de Almeida L.G."/>
            <person name="de Lima Cunha O."/>
            <person name="Ciapina L.P."/>
            <person name="Brocchi M."/>
            <person name="Colabardini A.C."/>
            <person name="de Araujo Lima B."/>
            <person name="Machado C.R."/>
            <person name="de Almeida Soares C.M."/>
            <person name="Probst C.M."/>
            <person name="de Menezes C.B."/>
            <person name="Thompson C.E."/>
            <person name="Bartholomeu D.C."/>
            <person name="Gradia D.F."/>
            <person name="Pavoni D.P."/>
            <person name="Grisard E.C."/>
            <person name="Fantinatti-Garboggini F."/>
            <person name="Marchini F.K."/>
            <person name="Rodrigues-Luiz G.F."/>
            <person name="Wagner G."/>
            <person name="Goldman G.H."/>
            <person name="Fietto J.L."/>
            <person name="Elias M.C."/>
            <person name="Goldman M.H."/>
            <person name="Sagot M.F."/>
            <person name="Pereira M."/>
            <person name="Stoco P.H."/>
            <person name="de Mendonca-Neto R.P."/>
            <person name="Teixeira S.M."/>
            <person name="Maciel T.E."/>
            <person name="de Oliveira Mendes T.A."/>
            <person name="Urmenyi T.P."/>
            <person name="de Souza W."/>
            <person name="Schenkman S."/>
            <person name="de Vasconcelos A.T."/>
        </authorList>
    </citation>
    <scope>NUCLEOTIDE SEQUENCE [LARGE SCALE GENOMIC DNA]</scope>
</reference>
<sequence length="79" mass="8362">MIRFKYALQKSGGAASAVKATAAALGSGTVAAAGSVLLDSEDQLPARFRTHVFSEQEMETIMLGGAAPYVPKHLQKKRK</sequence>
<dbReference type="InterPro" id="IPR020373">
    <property type="entry name" value="Kgd4/YMR-31"/>
</dbReference>
<keyword evidence="2" id="KW-0496">Mitochondrion</keyword>
<evidence type="ECO:0000256" key="2">
    <source>
        <dbReference type="ARBA" id="ARBA00023128"/>
    </source>
</evidence>
<dbReference type="GO" id="GO:0005739">
    <property type="term" value="C:mitochondrion"/>
    <property type="evidence" value="ECO:0007669"/>
    <property type="project" value="UniProtKB-SubCell"/>
</dbReference>
<evidence type="ECO:0000313" key="4">
    <source>
        <dbReference type="EMBL" id="EPY16164.1"/>
    </source>
</evidence>
<comment type="caution">
    <text evidence="4">The sequence shown here is derived from an EMBL/GenBank/DDBJ whole genome shotgun (WGS) entry which is preliminary data.</text>
</comment>
<dbReference type="Pfam" id="PF10937">
    <property type="entry name" value="Kgd4-YMR31"/>
    <property type="match status" value="1"/>
</dbReference>
<comment type="similarity">
    <text evidence="3">Belongs to the alpha-ketoglutarate dehydrogenase component 4 family.</text>
</comment>
<evidence type="ECO:0000256" key="3">
    <source>
        <dbReference type="ARBA" id="ARBA00043970"/>
    </source>
</evidence>
<protein>
    <submittedName>
        <fullName evidence="4">Uncharacterized protein</fullName>
    </submittedName>
</protein>
<dbReference type="EMBL" id="ATMH01011471">
    <property type="protein sequence ID" value="EPY16164.1"/>
    <property type="molecule type" value="Genomic_DNA"/>
</dbReference>
<comment type="subcellular location">
    <subcellularLocation>
        <location evidence="1">Mitochondrion</location>
    </subcellularLocation>
</comment>
<keyword evidence="5" id="KW-1185">Reference proteome</keyword>
<dbReference type="Proteomes" id="UP000015354">
    <property type="component" value="Unassembled WGS sequence"/>
</dbReference>
<dbReference type="GO" id="GO:0006103">
    <property type="term" value="P:2-oxoglutarate metabolic process"/>
    <property type="evidence" value="ECO:0007669"/>
    <property type="project" value="InterPro"/>
</dbReference>
<evidence type="ECO:0000256" key="1">
    <source>
        <dbReference type="ARBA" id="ARBA00004173"/>
    </source>
</evidence>
<dbReference type="AlphaFoldDB" id="S9TGZ1"/>
<evidence type="ECO:0000313" key="5">
    <source>
        <dbReference type="Proteomes" id="UP000015354"/>
    </source>
</evidence>
<proteinExistence type="inferred from homology"/>
<dbReference type="OrthoDB" id="271495at2759"/>
<gene>
    <name evidence="4" type="ORF">STCU_11510</name>
</gene>
<name>S9TGZ1_9TRYP</name>